<sequence>MELDLFYTAGSEQFKNIVTDKLRRVFKGLNVKDKGKLEVFDKAWEPDRRQFDAYTLLDYTIRCMTSDYALWVVDEDIYCENVNFVFGLAMYNIAGVVSIFRLDSPEMVAKEAIHEVGHILGLRHCKNRCVMQFSNTLEEARKKPDTLCSKCHSILNRKIIETGQIM</sequence>
<dbReference type="GO" id="GO:0006508">
    <property type="term" value="P:proteolysis"/>
    <property type="evidence" value="ECO:0007669"/>
    <property type="project" value="UniProtKB-KW"/>
</dbReference>
<protein>
    <submittedName>
        <fullName evidence="7">Peptidase</fullName>
    </submittedName>
</protein>
<accession>A0AAP2RC80</accession>
<proteinExistence type="predicted"/>
<evidence type="ECO:0000256" key="3">
    <source>
        <dbReference type="ARBA" id="ARBA00022723"/>
    </source>
</evidence>
<keyword evidence="8" id="KW-1185">Reference proteome</keyword>
<dbReference type="GO" id="GO:0008237">
    <property type="term" value="F:metallopeptidase activity"/>
    <property type="evidence" value="ECO:0007669"/>
    <property type="project" value="UniProtKB-KW"/>
</dbReference>
<reference evidence="7 8" key="1">
    <citation type="submission" date="2017-11" db="EMBL/GenBank/DDBJ databases">
        <title>Isolation and Characterization of Family Methanocellaceae Species from Potential Methane Hydrate Area Offshore Southwestern Taiwan.</title>
        <authorList>
            <person name="Zhang W.-L."/>
            <person name="Chen W.-C."/>
            <person name="Lai M.-C."/>
            <person name="Chen S.-C."/>
        </authorList>
    </citation>
    <scope>NUCLEOTIDE SEQUENCE [LARGE SCALE GENOMIC DNA]</scope>
    <source>
        <strain evidence="7 8">CWC-04</strain>
    </source>
</reference>
<dbReference type="AlphaFoldDB" id="A0AAP2RC80"/>
<keyword evidence="6" id="KW-0482">Metalloprotease</keyword>
<keyword evidence="2" id="KW-0645">Protease</keyword>
<evidence type="ECO:0000256" key="1">
    <source>
        <dbReference type="ARBA" id="ARBA00001947"/>
    </source>
</evidence>
<dbReference type="Pfam" id="PF07998">
    <property type="entry name" value="Peptidase_M54"/>
    <property type="match status" value="1"/>
</dbReference>
<dbReference type="Proteomes" id="UP001320159">
    <property type="component" value="Unassembled WGS sequence"/>
</dbReference>
<dbReference type="CDD" id="cd11375">
    <property type="entry name" value="Peptidase_M54"/>
    <property type="match status" value="1"/>
</dbReference>
<dbReference type="PANTHER" id="PTHR15910">
    <property type="entry name" value="ARCHAEMETZINCIN"/>
    <property type="match status" value="1"/>
</dbReference>
<dbReference type="InterPro" id="IPR012091">
    <property type="entry name" value="Pept_M54_archaemetzncn_arc/bac"/>
</dbReference>
<name>A0AAP2RC80_9EURY</name>
<evidence type="ECO:0000256" key="2">
    <source>
        <dbReference type="ARBA" id="ARBA00022670"/>
    </source>
</evidence>
<evidence type="ECO:0000313" key="8">
    <source>
        <dbReference type="Proteomes" id="UP001320159"/>
    </source>
</evidence>
<evidence type="ECO:0000313" key="7">
    <source>
        <dbReference type="EMBL" id="MCD1293612.1"/>
    </source>
</evidence>
<evidence type="ECO:0000256" key="5">
    <source>
        <dbReference type="ARBA" id="ARBA00022833"/>
    </source>
</evidence>
<dbReference type="GO" id="GO:0008270">
    <property type="term" value="F:zinc ion binding"/>
    <property type="evidence" value="ECO:0007669"/>
    <property type="project" value="InterPro"/>
</dbReference>
<dbReference type="EMBL" id="PGCK01000001">
    <property type="protein sequence ID" value="MCD1293612.1"/>
    <property type="molecule type" value="Genomic_DNA"/>
</dbReference>
<dbReference type="Gene3D" id="3.40.390.10">
    <property type="entry name" value="Collagenase (Catalytic Domain)"/>
    <property type="match status" value="1"/>
</dbReference>
<dbReference type="PANTHER" id="PTHR15910:SF1">
    <property type="entry name" value="ARCHAEMETZINCIN-2"/>
    <property type="match status" value="1"/>
</dbReference>
<keyword evidence="3" id="KW-0479">Metal-binding</keyword>
<organism evidence="7 8">
    <name type="scientific">Methanooceanicella nereidis</name>
    <dbReference type="NCBI Taxonomy" id="2052831"/>
    <lineage>
        <taxon>Archaea</taxon>
        <taxon>Methanobacteriati</taxon>
        <taxon>Methanobacteriota</taxon>
        <taxon>Stenosarchaea group</taxon>
        <taxon>Methanomicrobia</taxon>
        <taxon>Methanocellales</taxon>
        <taxon>Methanocellaceae</taxon>
        <taxon>Methanooceanicella</taxon>
    </lineage>
</organism>
<dbReference type="InterPro" id="IPR024079">
    <property type="entry name" value="MetalloPept_cat_dom_sf"/>
</dbReference>
<gene>
    <name evidence="7" type="ORF">CUJ83_01190</name>
</gene>
<keyword evidence="5" id="KW-0862">Zinc</keyword>
<dbReference type="PIRSF" id="PIRSF005785">
    <property type="entry name" value="Zn-prot_arch"/>
    <property type="match status" value="1"/>
</dbReference>
<dbReference type="SUPFAM" id="SSF55486">
    <property type="entry name" value="Metalloproteases ('zincins'), catalytic domain"/>
    <property type="match status" value="1"/>
</dbReference>
<comment type="caution">
    <text evidence="7">The sequence shown here is derived from an EMBL/GenBank/DDBJ whole genome shotgun (WGS) entry which is preliminary data.</text>
</comment>
<comment type="cofactor">
    <cofactor evidence="1">
        <name>Zn(2+)</name>
        <dbReference type="ChEBI" id="CHEBI:29105"/>
    </cofactor>
</comment>
<evidence type="ECO:0000256" key="6">
    <source>
        <dbReference type="ARBA" id="ARBA00023049"/>
    </source>
</evidence>
<keyword evidence="4" id="KW-0378">Hydrolase</keyword>
<dbReference type="RefSeq" id="WP_230739657.1">
    <property type="nucleotide sequence ID" value="NZ_PGCK01000001.1"/>
</dbReference>
<evidence type="ECO:0000256" key="4">
    <source>
        <dbReference type="ARBA" id="ARBA00022801"/>
    </source>
</evidence>
<dbReference type="InterPro" id="IPR012962">
    <property type="entry name" value="Pept_M54_archaemetzincn"/>
</dbReference>